<dbReference type="AlphaFoldDB" id="A0A9X1WVJ2"/>
<dbReference type="PROSITE" id="PS51257">
    <property type="entry name" value="PROKAR_LIPOPROTEIN"/>
    <property type="match status" value="1"/>
</dbReference>
<evidence type="ECO:0000259" key="1">
    <source>
        <dbReference type="Pfam" id="PF11008"/>
    </source>
</evidence>
<sequence>MRYLWIVISASTLVGCASTGKEHSSLWNKLWHKNHKEEVTTDKAPNNSTLPDVDLSKEPGLLEQYHVGGFSLGAWVNQTPGQSFQPVNIRHPEAAMVYLYRPYTQWNRQEIAAPNFFLNGKRIPSLINNHYYWVELPAGSYRLSSSHPLMNMHFQKPKLLDFDVEAGQTYYIKYEEQGFRTGGSYKKPFYLMSEQLGLREIMETQLKSPGISFVKYDDIEPVALAGNIHQGQYQKVDEDELSDKERLVLRKPFKIWNPLTW</sequence>
<dbReference type="Proteomes" id="UP001139701">
    <property type="component" value="Unassembled WGS sequence"/>
</dbReference>
<accession>A0A9X1WVJ2</accession>
<keyword evidence="3" id="KW-1185">Reference proteome</keyword>
<proteinExistence type="predicted"/>
<protein>
    <submittedName>
        <fullName evidence="2">DUF2846 domain-containing protein</fullName>
    </submittedName>
</protein>
<dbReference type="Pfam" id="PF11008">
    <property type="entry name" value="DUF2846"/>
    <property type="match status" value="1"/>
</dbReference>
<dbReference type="EMBL" id="JAKUML010000004">
    <property type="protein sequence ID" value="MCJ8146009.1"/>
    <property type="molecule type" value="Genomic_DNA"/>
</dbReference>
<organism evidence="2 3">
    <name type="scientific">Acinetobacter sedimenti</name>
    <dbReference type="NCBI Taxonomy" id="2919922"/>
    <lineage>
        <taxon>Bacteria</taxon>
        <taxon>Pseudomonadati</taxon>
        <taxon>Pseudomonadota</taxon>
        <taxon>Gammaproteobacteria</taxon>
        <taxon>Moraxellales</taxon>
        <taxon>Moraxellaceae</taxon>
        <taxon>Acinetobacter</taxon>
    </lineage>
</organism>
<reference evidence="2" key="1">
    <citation type="submission" date="2022-02" db="EMBL/GenBank/DDBJ databases">
        <title>Acinetobacter A3.8 sp. nov., isolated from Sediment (Zhairuo Island).</title>
        <authorList>
            <person name="Zheng K."/>
        </authorList>
    </citation>
    <scope>NUCLEOTIDE SEQUENCE</scope>
    <source>
        <strain evidence="2">A3.8</strain>
    </source>
</reference>
<evidence type="ECO:0000313" key="2">
    <source>
        <dbReference type="EMBL" id="MCJ8146009.1"/>
    </source>
</evidence>
<evidence type="ECO:0000313" key="3">
    <source>
        <dbReference type="Proteomes" id="UP001139701"/>
    </source>
</evidence>
<comment type="caution">
    <text evidence="2">The sequence shown here is derived from an EMBL/GenBank/DDBJ whole genome shotgun (WGS) entry which is preliminary data.</text>
</comment>
<name>A0A9X1WVJ2_9GAMM</name>
<gene>
    <name evidence="2" type="ORF">MKI79_03635</name>
</gene>
<dbReference type="RefSeq" id="WP_241570707.1">
    <property type="nucleotide sequence ID" value="NZ_JAKUML010000004.1"/>
</dbReference>
<dbReference type="InterPro" id="IPR022548">
    <property type="entry name" value="DUF2846"/>
</dbReference>
<feature type="domain" description="DUF2846" evidence="1">
    <location>
        <begin position="94"/>
        <end position="177"/>
    </location>
</feature>